<dbReference type="Pfam" id="PF00188">
    <property type="entry name" value="CAP"/>
    <property type="match status" value="1"/>
</dbReference>
<organism evidence="4 5">
    <name type="scientific">Strongyloides venezuelensis</name>
    <name type="common">Threadworm</name>
    <dbReference type="NCBI Taxonomy" id="75913"/>
    <lineage>
        <taxon>Eukaryota</taxon>
        <taxon>Metazoa</taxon>
        <taxon>Ecdysozoa</taxon>
        <taxon>Nematoda</taxon>
        <taxon>Chromadorea</taxon>
        <taxon>Rhabditida</taxon>
        <taxon>Tylenchina</taxon>
        <taxon>Panagrolaimomorpha</taxon>
        <taxon>Strongyloidoidea</taxon>
        <taxon>Strongyloididae</taxon>
        <taxon>Strongyloides</taxon>
    </lineage>
</organism>
<dbReference type="WBParaSite" id="SVE_0885000.1">
    <property type="protein sequence ID" value="SVE_0885000.1"/>
    <property type="gene ID" value="SVE_0885000"/>
</dbReference>
<feature type="transmembrane region" description="Helical" evidence="1">
    <location>
        <begin position="7"/>
        <end position="29"/>
    </location>
</feature>
<dbReference type="AlphaFoldDB" id="A0A0K0FIX8"/>
<evidence type="ECO:0000259" key="2">
    <source>
        <dbReference type="Pfam" id="PF00188"/>
    </source>
</evidence>
<dbReference type="InterPro" id="IPR035940">
    <property type="entry name" value="CAP_sf"/>
</dbReference>
<name>A0A0K0FIX8_STRVS</name>
<protein>
    <submittedName>
        <fullName evidence="5">SCP domain-containing protein</fullName>
    </submittedName>
</protein>
<dbReference type="SUPFAM" id="SSF55797">
    <property type="entry name" value="PR-1-like"/>
    <property type="match status" value="1"/>
</dbReference>
<evidence type="ECO:0000259" key="3">
    <source>
        <dbReference type="Pfam" id="PF24100"/>
    </source>
</evidence>
<keyword evidence="1" id="KW-1133">Transmembrane helix</keyword>
<proteinExistence type="predicted"/>
<dbReference type="Pfam" id="PF24100">
    <property type="entry name" value="DUF7381"/>
    <property type="match status" value="1"/>
</dbReference>
<dbReference type="InterPro" id="IPR055805">
    <property type="entry name" value="DUF7381"/>
</dbReference>
<feature type="domain" description="DUF7381" evidence="3">
    <location>
        <begin position="20"/>
        <end position="133"/>
    </location>
</feature>
<evidence type="ECO:0000256" key="1">
    <source>
        <dbReference type="SAM" id="Phobius"/>
    </source>
</evidence>
<keyword evidence="1" id="KW-0472">Membrane</keyword>
<sequence>MKLFYNIIIFILFTVINLTNELKLVPYWVRIKTTIATYEYKDQSFLTVESMVKYILLKLKSRNPSDVCLYNVGFRRKAQVIRNYFKVCESLLSYINTAAQFVTYYVEHPYHRNEYYCNGKKFKAFESALEYSQIVGKSIKFEPFTSKPAPAPKNFFIETLNGPKFYIRNPSTYQYWKIIWKTCQVTCFYEGRYGLIMKLYADELNNYRKFLGIKPLSVSMKLNKLAEQHAERMAKKGILLFDTKSHYYEVVFLTSAGYGMYGMKIIFDDVYFAHTSRIGKSPRVDKGFIRLFTPEQHFVGIGFGISRYGIFVCIKFTPML</sequence>
<dbReference type="Gene3D" id="3.40.33.10">
    <property type="entry name" value="CAP"/>
    <property type="match status" value="1"/>
</dbReference>
<feature type="domain" description="SCP" evidence="2">
    <location>
        <begin position="202"/>
        <end position="248"/>
    </location>
</feature>
<dbReference type="Proteomes" id="UP000035680">
    <property type="component" value="Unassembled WGS sequence"/>
</dbReference>
<reference evidence="5" key="2">
    <citation type="submission" date="2015-08" db="UniProtKB">
        <authorList>
            <consortium name="WormBaseParasite"/>
        </authorList>
    </citation>
    <scope>IDENTIFICATION</scope>
</reference>
<reference evidence="4" key="1">
    <citation type="submission" date="2014-07" db="EMBL/GenBank/DDBJ databases">
        <authorList>
            <person name="Martin A.A"/>
            <person name="De Silva N."/>
        </authorList>
    </citation>
    <scope>NUCLEOTIDE SEQUENCE</scope>
</reference>
<evidence type="ECO:0000313" key="4">
    <source>
        <dbReference type="Proteomes" id="UP000035680"/>
    </source>
</evidence>
<accession>A0A0K0FIX8</accession>
<keyword evidence="4" id="KW-1185">Reference proteome</keyword>
<dbReference type="InterPro" id="IPR014044">
    <property type="entry name" value="CAP_dom"/>
</dbReference>
<evidence type="ECO:0000313" key="5">
    <source>
        <dbReference type="WBParaSite" id="SVE_0885000.1"/>
    </source>
</evidence>
<keyword evidence="1" id="KW-0812">Transmembrane</keyword>